<dbReference type="Proteomes" id="UP001522868">
    <property type="component" value="Unassembled WGS sequence"/>
</dbReference>
<proteinExistence type="predicted"/>
<feature type="chain" id="PRO_5046780598" description="Secreted protein" evidence="3">
    <location>
        <begin position="21"/>
        <end position="362"/>
    </location>
</feature>
<evidence type="ECO:0008006" key="6">
    <source>
        <dbReference type="Google" id="ProtNLM"/>
    </source>
</evidence>
<accession>A0ABT0IA52</accession>
<dbReference type="SUPFAM" id="SSF50494">
    <property type="entry name" value="Trypsin-like serine proteases"/>
    <property type="match status" value="1"/>
</dbReference>
<keyword evidence="1 3" id="KW-0732">Signal</keyword>
<evidence type="ECO:0000313" key="5">
    <source>
        <dbReference type="Proteomes" id="UP001522868"/>
    </source>
</evidence>
<keyword evidence="5" id="KW-1185">Reference proteome</keyword>
<feature type="region of interest" description="Disordered" evidence="2">
    <location>
        <begin position="74"/>
        <end position="112"/>
    </location>
</feature>
<dbReference type="PANTHER" id="PTHR15462:SF19">
    <property type="entry name" value="PEPTIDASE S1 DOMAIN-CONTAINING PROTEIN"/>
    <property type="match status" value="1"/>
</dbReference>
<organism evidence="4 5">
    <name type="scientific">Streptomyces lichenis</name>
    <dbReference type="NCBI Taxonomy" id="2306967"/>
    <lineage>
        <taxon>Bacteria</taxon>
        <taxon>Bacillati</taxon>
        <taxon>Actinomycetota</taxon>
        <taxon>Actinomycetes</taxon>
        <taxon>Kitasatosporales</taxon>
        <taxon>Streptomycetaceae</taxon>
        <taxon>Streptomyces</taxon>
    </lineage>
</organism>
<dbReference type="InterPro" id="IPR009003">
    <property type="entry name" value="Peptidase_S1_PA"/>
</dbReference>
<evidence type="ECO:0000256" key="2">
    <source>
        <dbReference type="SAM" id="MobiDB-lite"/>
    </source>
</evidence>
<dbReference type="InterPro" id="IPR043504">
    <property type="entry name" value="Peptidase_S1_PA_chymotrypsin"/>
</dbReference>
<sequence length="362" mass="37755">MSRGRIAVLAALACAVAAVAALALTGLPDRLRGSTEGGSPASGPAGDWRDWDPDTWARQNDAFRNPVVDGLWTPERMRDSASSDRPVAADVGVRDQGVTDPEPAPVAAEPVPRPYRSNAPVVGKLFFDTPDGPSVCSATVVADPSRPGASDLVWTAGHCVHAGAGGGWFRNIVFVPSYNDQGTGRGGTPESAAPLGTWWADEARTAQQWIDQGAPTGGAGAPFDFAVLHVRRTDGGGAASLERTVGAAARIGFRPPRAQDISTIGIWGYPAAAPFDGEQMFTCRSKPGRLSIRADQPSLYRIGCTMTGGSSGGGWFVEDTDGKPLLVSNTSIGPAEQIWLAGPPLGPEAREVYDALRRASAD</sequence>
<comment type="caution">
    <text evidence="4">The sequence shown here is derived from an EMBL/GenBank/DDBJ whole genome shotgun (WGS) entry which is preliminary data.</text>
</comment>
<dbReference type="InterPro" id="IPR050966">
    <property type="entry name" value="Glutamyl_endopeptidase"/>
</dbReference>
<evidence type="ECO:0000256" key="1">
    <source>
        <dbReference type="ARBA" id="ARBA00022729"/>
    </source>
</evidence>
<dbReference type="PANTHER" id="PTHR15462">
    <property type="entry name" value="SERINE PROTEASE"/>
    <property type="match status" value="1"/>
</dbReference>
<name>A0ABT0IA52_9ACTN</name>
<dbReference type="Gene3D" id="2.40.10.10">
    <property type="entry name" value="Trypsin-like serine proteases"/>
    <property type="match status" value="2"/>
</dbReference>
<reference evidence="4 5" key="1">
    <citation type="submission" date="2022-04" db="EMBL/GenBank/DDBJ databases">
        <title>Streptomyces sp. nov. LCR6-01 isolated from Lichen of Dirinaria sp.</title>
        <authorList>
            <person name="Kanchanasin P."/>
            <person name="Tanasupawat S."/>
            <person name="Phongsopitanun W."/>
        </authorList>
    </citation>
    <scope>NUCLEOTIDE SEQUENCE [LARGE SCALE GENOMIC DNA]</scope>
    <source>
        <strain evidence="4 5">LCR6-01</strain>
    </source>
</reference>
<protein>
    <recommendedName>
        <fullName evidence="6">Secreted protein</fullName>
    </recommendedName>
</protein>
<dbReference type="RefSeq" id="WP_248633805.1">
    <property type="nucleotide sequence ID" value="NZ_JALPTH010000010.1"/>
</dbReference>
<gene>
    <name evidence="4" type="ORF">M1O15_12520</name>
</gene>
<evidence type="ECO:0000313" key="4">
    <source>
        <dbReference type="EMBL" id="MCK8678207.1"/>
    </source>
</evidence>
<feature type="signal peptide" evidence="3">
    <location>
        <begin position="1"/>
        <end position="20"/>
    </location>
</feature>
<feature type="region of interest" description="Disordered" evidence="2">
    <location>
        <begin position="29"/>
        <end position="62"/>
    </location>
</feature>
<dbReference type="EMBL" id="JALPTH010000010">
    <property type="protein sequence ID" value="MCK8678207.1"/>
    <property type="molecule type" value="Genomic_DNA"/>
</dbReference>
<evidence type="ECO:0000256" key="3">
    <source>
        <dbReference type="SAM" id="SignalP"/>
    </source>
</evidence>